<dbReference type="AlphaFoldDB" id="A0A6C0DI60"/>
<evidence type="ECO:0000259" key="1">
    <source>
        <dbReference type="Pfam" id="PF03016"/>
    </source>
</evidence>
<dbReference type="GO" id="GO:0016757">
    <property type="term" value="F:glycosyltransferase activity"/>
    <property type="evidence" value="ECO:0007669"/>
    <property type="project" value="InterPro"/>
</dbReference>
<evidence type="ECO:0000313" key="2">
    <source>
        <dbReference type="EMBL" id="QHT16243.1"/>
    </source>
</evidence>
<dbReference type="Pfam" id="PF03016">
    <property type="entry name" value="Exostosin_GT47"/>
    <property type="match status" value="1"/>
</dbReference>
<protein>
    <recommendedName>
        <fullName evidence="1">Exostosin GT47 domain-containing protein</fullName>
    </recommendedName>
</protein>
<dbReference type="InterPro" id="IPR040911">
    <property type="entry name" value="Exostosin_GT47"/>
</dbReference>
<feature type="domain" description="Exostosin GT47" evidence="1">
    <location>
        <begin position="124"/>
        <end position="258"/>
    </location>
</feature>
<name>A0A6C0DI60_9ZZZZ</name>
<proteinExistence type="predicted"/>
<reference evidence="2" key="1">
    <citation type="journal article" date="2020" name="Nature">
        <title>Giant virus diversity and host interactions through global metagenomics.</title>
        <authorList>
            <person name="Schulz F."/>
            <person name="Roux S."/>
            <person name="Paez-Espino D."/>
            <person name="Jungbluth S."/>
            <person name="Walsh D.A."/>
            <person name="Denef V.J."/>
            <person name="McMahon K.D."/>
            <person name="Konstantinidis K.T."/>
            <person name="Eloe-Fadrosh E.A."/>
            <person name="Kyrpides N.C."/>
            <person name="Woyke T."/>
        </authorList>
    </citation>
    <scope>NUCLEOTIDE SEQUENCE</scope>
    <source>
        <strain evidence="2">GVMAG-M-3300023174-182</strain>
    </source>
</reference>
<dbReference type="EMBL" id="MN739618">
    <property type="protein sequence ID" value="QHT16243.1"/>
    <property type="molecule type" value="Genomic_DNA"/>
</dbReference>
<dbReference type="PANTHER" id="PTHR11062">
    <property type="entry name" value="EXOSTOSIN HEPARAN SULFATE GLYCOSYLTRANSFERASE -RELATED"/>
    <property type="match status" value="1"/>
</dbReference>
<organism evidence="2">
    <name type="scientific">viral metagenome</name>
    <dbReference type="NCBI Taxonomy" id="1070528"/>
    <lineage>
        <taxon>unclassified sequences</taxon>
        <taxon>metagenomes</taxon>
        <taxon>organismal metagenomes</taxon>
    </lineage>
</organism>
<dbReference type="InterPro" id="IPR004263">
    <property type="entry name" value="Exostosin"/>
</dbReference>
<sequence length="292" mass="34344">MLKNELFNCLNKDTYPPFKNGLYLEEYFYKKIIETNPNLSKKYIPVKWTNFQIEGWFPSKKEEMQALLDNWVRDNPSNNGYFTLVQYDDGPLLRLPENTIVYGACSGDIPIPLIYQDINNTLINIPKRQFKEKQIFCSFVGNITSNHVQPNVRLEMKNSLSNNPKFVFYDSGGWTPSVNVDLQKKFVNITLNSKFALAPRGYGRGSFRFFECLQLGTIPIYLWNDNEWLPFKNLIDYKRLCISLHISQINSLQSILEEITEDDYNKMFEYYNEIKHLFELEGMSNQIIQENL</sequence>
<accession>A0A6C0DI60</accession>